<dbReference type="PATRIC" id="fig|1291379.3.peg.2584"/>
<dbReference type="STRING" id="1291379.TPE_2613"/>
<sequence>MILNKTRTRFKYTRCGKRVRIVNCKYCGAKDSWEVTKGINKKSGICPIYRVKCKSCGNELGIFHRIRISFII</sequence>
<dbReference type="Proteomes" id="UP000015620">
    <property type="component" value="Chromosome"/>
</dbReference>
<proteinExistence type="predicted"/>
<dbReference type="KEGG" id="tped:TPE_2613"/>
<organism evidence="1 2">
    <name type="scientific">Treponema pedis str. T A4</name>
    <dbReference type="NCBI Taxonomy" id="1291379"/>
    <lineage>
        <taxon>Bacteria</taxon>
        <taxon>Pseudomonadati</taxon>
        <taxon>Spirochaetota</taxon>
        <taxon>Spirochaetia</taxon>
        <taxon>Spirochaetales</taxon>
        <taxon>Treponemataceae</taxon>
        <taxon>Treponema</taxon>
    </lineage>
</organism>
<dbReference type="HOGENOM" id="CLU_2721109_0_0_12"/>
<evidence type="ECO:0000313" key="1">
    <source>
        <dbReference type="EMBL" id="AGT45085.1"/>
    </source>
</evidence>
<gene>
    <name evidence="1" type="ORF">TPE_2613</name>
</gene>
<dbReference type="EMBL" id="CP004120">
    <property type="protein sequence ID" value="AGT45085.1"/>
    <property type="molecule type" value="Genomic_DNA"/>
</dbReference>
<dbReference type="AlphaFoldDB" id="S5ZXA5"/>
<keyword evidence="2" id="KW-1185">Reference proteome</keyword>
<reference evidence="1 2" key="1">
    <citation type="journal article" date="2013" name="PLoS ONE">
        <title>Genome-Wide Relatedness of Treponema pedis, from Gingiva and Necrotic Skin Lesions of Pigs, with the Human Oral Pathogen Treponema denticola.</title>
        <authorList>
            <person name="Svartstrom O."/>
            <person name="Mushtaq M."/>
            <person name="Pringle M."/>
            <person name="Segerman B."/>
        </authorList>
    </citation>
    <scope>NUCLEOTIDE SEQUENCE [LARGE SCALE GENOMIC DNA]</scope>
    <source>
        <strain evidence="1">T A4</strain>
    </source>
</reference>
<protein>
    <submittedName>
        <fullName evidence="1">Uncharacterized protein</fullName>
    </submittedName>
</protein>
<accession>S5ZXA5</accession>
<name>S5ZXA5_9SPIR</name>
<evidence type="ECO:0000313" key="2">
    <source>
        <dbReference type="Proteomes" id="UP000015620"/>
    </source>
</evidence>